<protein>
    <recommendedName>
        <fullName evidence="4">SPOR domain-containing protein</fullName>
    </recommendedName>
</protein>
<reference evidence="2 3" key="1">
    <citation type="submission" date="2021-05" db="EMBL/GenBank/DDBJ databases">
        <title>Petroleum and Energy Research Collection (APPE): ex situ preservation of microbial diversity associated with the oil industry and exploitation of its biotechnological potential.</title>
        <authorList>
            <person name="Paixao C.T.M."/>
            <person name="Gomes M.B."/>
            <person name="Oliveira V.M."/>
        </authorList>
    </citation>
    <scope>NUCLEOTIDE SEQUENCE [LARGE SCALE GENOMIC DNA]</scope>
    <source>
        <strain evidence="2 3">LIT2</strain>
    </source>
</reference>
<sequence length="69" mass="7345">MLQQALSVRELRGSSDDTTTRYELYDSDTGTPLGTFPSQAAAQDEMARLKASNRAALAPAEGREDPGTG</sequence>
<evidence type="ECO:0000256" key="1">
    <source>
        <dbReference type="SAM" id="MobiDB-lite"/>
    </source>
</evidence>
<feature type="compositionally biased region" description="Basic and acidic residues" evidence="1">
    <location>
        <begin position="9"/>
        <end position="24"/>
    </location>
</feature>
<evidence type="ECO:0000313" key="3">
    <source>
        <dbReference type="Proteomes" id="UP001319883"/>
    </source>
</evidence>
<name>A0ABS7X0V0_9GAMM</name>
<evidence type="ECO:0008006" key="4">
    <source>
        <dbReference type="Google" id="ProtNLM"/>
    </source>
</evidence>
<comment type="caution">
    <text evidence="2">The sequence shown here is derived from an EMBL/GenBank/DDBJ whole genome shotgun (WGS) entry which is preliminary data.</text>
</comment>
<organism evidence="2 3">
    <name type="scientific">Modicisalibacter tunisiensis</name>
    <dbReference type="NCBI Taxonomy" id="390637"/>
    <lineage>
        <taxon>Bacteria</taxon>
        <taxon>Pseudomonadati</taxon>
        <taxon>Pseudomonadota</taxon>
        <taxon>Gammaproteobacteria</taxon>
        <taxon>Oceanospirillales</taxon>
        <taxon>Halomonadaceae</taxon>
        <taxon>Modicisalibacter</taxon>
    </lineage>
</organism>
<evidence type="ECO:0000313" key="2">
    <source>
        <dbReference type="EMBL" id="MBZ9568520.1"/>
    </source>
</evidence>
<proteinExistence type="predicted"/>
<gene>
    <name evidence="2" type="ORF">KGQ91_12650</name>
</gene>
<keyword evidence="3" id="KW-1185">Reference proteome</keyword>
<dbReference type="RefSeq" id="WP_224421126.1">
    <property type="nucleotide sequence ID" value="NZ_JAGXFD010000001.1"/>
</dbReference>
<feature type="region of interest" description="Disordered" evidence="1">
    <location>
        <begin position="1"/>
        <end position="42"/>
    </location>
</feature>
<accession>A0ABS7X0V0</accession>
<feature type="compositionally biased region" description="Polar residues" evidence="1">
    <location>
        <begin position="28"/>
        <end position="41"/>
    </location>
</feature>
<dbReference type="Proteomes" id="UP001319883">
    <property type="component" value="Unassembled WGS sequence"/>
</dbReference>
<dbReference type="EMBL" id="JAGXFD010000001">
    <property type="protein sequence ID" value="MBZ9568520.1"/>
    <property type="molecule type" value="Genomic_DNA"/>
</dbReference>